<dbReference type="InterPro" id="IPR016024">
    <property type="entry name" value="ARM-type_fold"/>
</dbReference>
<dbReference type="Pfam" id="PF13646">
    <property type="entry name" value="HEAT_2"/>
    <property type="match status" value="1"/>
</dbReference>
<dbReference type="SMART" id="SM00567">
    <property type="entry name" value="EZ_HEAT"/>
    <property type="match status" value="3"/>
</dbReference>
<comment type="caution">
    <text evidence="1">The sequence shown here is derived from an EMBL/GenBank/DDBJ whole genome shotgun (WGS) entry which is preliminary data.</text>
</comment>
<proteinExistence type="predicted"/>
<dbReference type="SUPFAM" id="SSF48371">
    <property type="entry name" value="ARM repeat"/>
    <property type="match status" value="1"/>
</dbReference>
<dbReference type="GO" id="GO:0016829">
    <property type="term" value="F:lyase activity"/>
    <property type="evidence" value="ECO:0007669"/>
    <property type="project" value="UniProtKB-KW"/>
</dbReference>
<accession>A0A2U1S8K2</accession>
<dbReference type="Gene3D" id="1.25.10.10">
    <property type="entry name" value="Leucine-rich Repeat Variant"/>
    <property type="match status" value="1"/>
</dbReference>
<dbReference type="PANTHER" id="PTHR12697">
    <property type="entry name" value="PBS LYASE HEAT-LIKE PROTEIN"/>
    <property type="match status" value="1"/>
</dbReference>
<gene>
    <name evidence="1" type="ORF">MBBWO_03010</name>
</gene>
<dbReference type="InterPro" id="IPR011989">
    <property type="entry name" value="ARM-like"/>
</dbReference>
<reference evidence="1 2" key="1">
    <citation type="submission" date="2017-03" db="EMBL/GenBank/DDBJ databases">
        <title>Genome sequence of Methanobrevibacter wosei.</title>
        <authorList>
            <person name="Poehlein A."/>
            <person name="Seedorf H."/>
            <person name="Daniel R."/>
        </authorList>
    </citation>
    <scope>NUCLEOTIDE SEQUENCE [LARGE SCALE GENOMIC DNA]</scope>
    <source>
        <strain evidence="1 2">DSM 11979</strain>
    </source>
</reference>
<evidence type="ECO:0000313" key="1">
    <source>
        <dbReference type="EMBL" id="PWB86590.1"/>
    </source>
</evidence>
<dbReference type="OrthoDB" id="10495at2157"/>
<keyword evidence="2" id="KW-1185">Reference proteome</keyword>
<organism evidence="1 2">
    <name type="scientific">Methanobrevibacter woesei</name>
    <dbReference type="NCBI Taxonomy" id="190976"/>
    <lineage>
        <taxon>Archaea</taxon>
        <taxon>Methanobacteriati</taxon>
        <taxon>Methanobacteriota</taxon>
        <taxon>Methanomada group</taxon>
        <taxon>Methanobacteria</taxon>
        <taxon>Methanobacteriales</taxon>
        <taxon>Methanobacteriaceae</taxon>
        <taxon>Methanobrevibacter</taxon>
    </lineage>
</organism>
<protein>
    <submittedName>
        <fullName evidence="1">PBS lyase HEAT-like repeat protein</fullName>
    </submittedName>
</protein>
<name>A0A2U1S8K2_9EURY</name>
<evidence type="ECO:0000313" key="2">
    <source>
        <dbReference type="Proteomes" id="UP000245577"/>
    </source>
</evidence>
<dbReference type="GO" id="GO:0016491">
    <property type="term" value="F:oxidoreductase activity"/>
    <property type="evidence" value="ECO:0007669"/>
    <property type="project" value="TreeGrafter"/>
</dbReference>
<dbReference type="RefSeq" id="WP_116669129.1">
    <property type="nucleotide sequence ID" value="NZ_CALIUN010000012.1"/>
</dbReference>
<sequence length="156" mass="17110">MEKSINELVKDLGDKDDFVVEEAVGLLEMKAEESFDALVEALSNRNKNIRLNAAKILGFIGNSAAIEPLINTLRDHNKLVRREASTALARFGQDAVDPLINILDDDDWKVRGAAAWALGNLKDEKAIEPLEKLLDDESGFVKAGAKNAIQNIKNAN</sequence>
<dbReference type="AlphaFoldDB" id="A0A2U1S8K2"/>
<dbReference type="Proteomes" id="UP000245577">
    <property type="component" value="Unassembled WGS sequence"/>
</dbReference>
<dbReference type="InterPro" id="IPR004155">
    <property type="entry name" value="PBS_lyase_HEAT"/>
</dbReference>
<dbReference type="PANTHER" id="PTHR12697:SF5">
    <property type="entry name" value="DEOXYHYPUSINE HYDROXYLASE"/>
    <property type="match status" value="1"/>
</dbReference>
<dbReference type="EMBL" id="MZGU01000003">
    <property type="protein sequence ID" value="PWB86590.1"/>
    <property type="molecule type" value="Genomic_DNA"/>
</dbReference>
<keyword evidence="1" id="KW-0456">Lyase</keyword>